<gene>
    <name evidence="1" type="ORF">H2199_005743</name>
</gene>
<proteinExistence type="predicted"/>
<sequence length="875" mass="96185">MATNLPITADTLITVKISIQGSNRKFKIPLRDLEADVLPSKLRSLLAIPPNQEVVFERFSDSAGAYITLDTENPHVYKTLFRAAKAKLKLRLRATLPSENNEQAPQAPKPTEGAPAAPSIASSSRPYCFNMPPLPVPAPTGLLDAYASMRPPRAPYARTIPVTGPTPEAARPSASSSKTAVNLVDAGDFFAELANISRQREMALRMKEAPVPTSWSVYCNECDKPMANEHYHCSICDDGDYDLCGSCVDSGVHCPGQGHWLIKRFVQSGKVVNSTTEMVGPKNKSPTEKEMPGAFTEEKKVEVEEPETIYGVRHKCLVCPDFDFCGACTKNSKYIHPGHRFVPIYEPLPEPRANYVRHYGIYCDGPLCKGKDTQSYIEGVRYKCAVCHDTDFCANCEALPSNRHNRTHPLIKFKTPVRNVSVTTMGEDKHGIPLATMGDHQTRRSMATETVPVAPAANAATEVQTIVDLKPSEEPAAKPANEKIEIKSLLTEPITEKIKVEDLLTTPVPEMSKAEVEVTPTKPVAPKSEAPKPVPASELNAHFIRDTIPDLSRMVPSQRFIQGWTLRNPGPHAWPAGCSVRYTGGDNMLNIDRDHPSSATDMAEATESNVIGREVPVGEEVTFRVIMKAPTREGRAISYWRLKAADGTPFGHRLWCDINVFNELPPVPTSSRADKVQGRVHPPLFPAPLSPPTEARVGRGNKILQDYQMQLMLLEQENKKLLLKKRAEQRALDQIEQFFGKAEVSPKKEAVFDSVPKPAEPIVKPEPETKTEVPAAAAAAEPEKPKEAEPTEVTKTEPEPEPETSQMAVTAPSAARTETETDANPMSPSAASEELEFFEDAETVEMEDATSDEDGEGFVTDEEYDVLDASDEELK</sequence>
<comment type="caution">
    <text evidence="1">The sequence shown here is derived from an EMBL/GenBank/DDBJ whole genome shotgun (WGS) entry which is preliminary data.</text>
</comment>
<reference evidence="1" key="1">
    <citation type="submission" date="2022-10" db="EMBL/GenBank/DDBJ databases">
        <title>Culturing micro-colonial fungi from biological soil crusts in the Mojave desert and describing Neophaeococcomyces mojavensis, and introducing the new genera and species Taxawa tesnikishii.</title>
        <authorList>
            <person name="Kurbessoian T."/>
            <person name="Stajich J.E."/>
        </authorList>
    </citation>
    <scope>NUCLEOTIDE SEQUENCE</scope>
    <source>
        <strain evidence="1">JES_115</strain>
    </source>
</reference>
<accession>A0ACC2Z0E6</accession>
<protein>
    <submittedName>
        <fullName evidence="1">Uncharacterized protein</fullName>
    </submittedName>
</protein>
<name>A0ACC2Z0E6_9PEZI</name>
<evidence type="ECO:0000313" key="2">
    <source>
        <dbReference type="Proteomes" id="UP001172680"/>
    </source>
</evidence>
<dbReference type="EMBL" id="JAPDRP010000016">
    <property type="protein sequence ID" value="KAJ9641075.1"/>
    <property type="molecule type" value="Genomic_DNA"/>
</dbReference>
<keyword evidence="2" id="KW-1185">Reference proteome</keyword>
<evidence type="ECO:0000313" key="1">
    <source>
        <dbReference type="EMBL" id="KAJ9641075.1"/>
    </source>
</evidence>
<organism evidence="1 2">
    <name type="scientific">Coniosporium tulheliwenetii</name>
    <dbReference type="NCBI Taxonomy" id="3383036"/>
    <lineage>
        <taxon>Eukaryota</taxon>
        <taxon>Fungi</taxon>
        <taxon>Dikarya</taxon>
        <taxon>Ascomycota</taxon>
        <taxon>Pezizomycotina</taxon>
        <taxon>Dothideomycetes</taxon>
        <taxon>Dothideomycetes incertae sedis</taxon>
        <taxon>Coniosporium</taxon>
    </lineage>
</organism>
<dbReference type="Proteomes" id="UP001172680">
    <property type="component" value="Unassembled WGS sequence"/>
</dbReference>